<dbReference type="Proteomes" id="UP000646548">
    <property type="component" value="Unassembled WGS sequence"/>
</dbReference>
<dbReference type="AlphaFoldDB" id="A0A834BPV0"/>
<comment type="caution">
    <text evidence="2">The sequence shown here is derived from an EMBL/GenBank/DDBJ whole genome shotgun (WGS) entry which is preliminary data.</text>
</comment>
<reference evidence="2" key="1">
    <citation type="journal article" name="BMC Genomics">
        <title>Long-read sequencing and de novo genome assembly of marine medaka (Oryzias melastigma).</title>
        <authorList>
            <person name="Liang P."/>
            <person name="Saqib H.S.A."/>
            <person name="Ni X."/>
            <person name="Shen Y."/>
        </authorList>
    </citation>
    <scope>NUCLEOTIDE SEQUENCE</scope>
    <source>
        <strain evidence="2">Bigg-433</strain>
    </source>
</reference>
<keyword evidence="1" id="KW-0472">Membrane</keyword>
<organism evidence="2 3">
    <name type="scientific">Oryzias melastigma</name>
    <name type="common">Marine medaka</name>
    <dbReference type="NCBI Taxonomy" id="30732"/>
    <lineage>
        <taxon>Eukaryota</taxon>
        <taxon>Metazoa</taxon>
        <taxon>Chordata</taxon>
        <taxon>Craniata</taxon>
        <taxon>Vertebrata</taxon>
        <taxon>Euteleostomi</taxon>
        <taxon>Actinopterygii</taxon>
        <taxon>Neopterygii</taxon>
        <taxon>Teleostei</taxon>
        <taxon>Neoteleostei</taxon>
        <taxon>Acanthomorphata</taxon>
        <taxon>Ovalentaria</taxon>
        <taxon>Atherinomorphae</taxon>
        <taxon>Beloniformes</taxon>
        <taxon>Adrianichthyidae</taxon>
        <taxon>Oryziinae</taxon>
        <taxon>Oryzias</taxon>
    </lineage>
</organism>
<sequence length="160" mass="16545">MKFYRKWRKKSRYMKRASKREAGNLSPVEIRKLAKAEAFNDFLTQLAGTATGALLGAFFGLVSMVAVVVNAVRNLPGARNLLKQVPMVAAAGSEVALASGIIAGVVAGAAAITGGAVGGIAGHEAAKGAKTPAEAAERAAKAVAEKFNPLKQKMLEGIPK</sequence>
<evidence type="ECO:0000313" key="2">
    <source>
        <dbReference type="EMBL" id="KAF6717727.1"/>
    </source>
</evidence>
<keyword evidence="1" id="KW-0812">Transmembrane</keyword>
<feature type="transmembrane region" description="Helical" evidence="1">
    <location>
        <begin position="53"/>
        <end position="75"/>
    </location>
</feature>
<gene>
    <name evidence="2" type="ORF">FQA47_010579</name>
</gene>
<name>A0A834BPV0_ORYME</name>
<protein>
    <submittedName>
        <fullName evidence="2">Uncharacterized protein</fullName>
    </submittedName>
</protein>
<proteinExistence type="predicted"/>
<accession>A0A834BPV0</accession>
<feature type="transmembrane region" description="Helical" evidence="1">
    <location>
        <begin position="95"/>
        <end position="121"/>
    </location>
</feature>
<keyword evidence="1" id="KW-1133">Transmembrane helix</keyword>
<evidence type="ECO:0000256" key="1">
    <source>
        <dbReference type="SAM" id="Phobius"/>
    </source>
</evidence>
<evidence type="ECO:0000313" key="3">
    <source>
        <dbReference type="Proteomes" id="UP000646548"/>
    </source>
</evidence>
<dbReference type="EMBL" id="WKFB01000813">
    <property type="protein sequence ID" value="KAF6717727.1"/>
    <property type="molecule type" value="Genomic_DNA"/>
</dbReference>